<feature type="signal peptide" evidence="3">
    <location>
        <begin position="1"/>
        <end position="21"/>
    </location>
</feature>
<dbReference type="SUPFAM" id="SSF51294">
    <property type="entry name" value="Hedgehog/intein (Hint) domain"/>
    <property type="match status" value="1"/>
</dbReference>
<reference evidence="5" key="1">
    <citation type="submission" date="2020-06" db="EMBL/GenBank/DDBJ databases">
        <authorList>
            <consortium name="Plant Systems Biology data submission"/>
        </authorList>
    </citation>
    <scope>NUCLEOTIDE SEQUENCE</scope>
    <source>
        <strain evidence="5">D6</strain>
    </source>
</reference>
<dbReference type="InterPro" id="IPR050387">
    <property type="entry name" value="Hedgehog_Signaling"/>
</dbReference>
<keyword evidence="3" id="KW-0732">Signal</keyword>
<dbReference type="Proteomes" id="UP001153069">
    <property type="component" value="Unassembled WGS sequence"/>
</dbReference>
<feature type="chain" id="PRO_5040154145" evidence="3">
    <location>
        <begin position="22"/>
        <end position="499"/>
    </location>
</feature>
<evidence type="ECO:0000259" key="4">
    <source>
        <dbReference type="SMART" id="SM00306"/>
    </source>
</evidence>
<protein>
    <submittedName>
        <fullName evidence="5">Desert hedgehog protein</fullName>
    </submittedName>
</protein>
<proteinExistence type="predicted"/>
<dbReference type="AlphaFoldDB" id="A0A9N8H1S3"/>
<evidence type="ECO:0000313" key="5">
    <source>
        <dbReference type="EMBL" id="CAB9498878.1"/>
    </source>
</evidence>
<keyword evidence="6" id="KW-1185">Reference proteome</keyword>
<accession>A0A9N8H1S3</accession>
<dbReference type="GO" id="GO:0016540">
    <property type="term" value="P:protein autoprocessing"/>
    <property type="evidence" value="ECO:0007669"/>
    <property type="project" value="InterPro"/>
</dbReference>
<comment type="caution">
    <text evidence="5">The sequence shown here is derived from an EMBL/GenBank/DDBJ whole genome shotgun (WGS) entry which is preliminary data.</text>
</comment>
<dbReference type="InterPro" id="IPR001767">
    <property type="entry name" value="Hedgehog_Hint"/>
</dbReference>
<feature type="compositionally biased region" description="Low complexity" evidence="1">
    <location>
        <begin position="216"/>
        <end position="233"/>
    </location>
</feature>
<dbReference type="PANTHER" id="PTHR11889">
    <property type="entry name" value="HEDGEHOG"/>
    <property type="match status" value="1"/>
</dbReference>
<evidence type="ECO:0000313" key="6">
    <source>
        <dbReference type="Proteomes" id="UP001153069"/>
    </source>
</evidence>
<dbReference type="PANTHER" id="PTHR11889:SF31">
    <property type="entry name" value="PROTEIN HEDGEHOG"/>
    <property type="match status" value="1"/>
</dbReference>
<feature type="region of interest" description="Disordered" evidence="1">
    <location>
        <begin position="209"/>
        <end position="233"/>
    </location>
</feature>
<evidence type="ECO:0000256" key="3">
    <source>
        <dbReference type="SAM" id="SignalP"/>
    </source>
</evidence>
<dbReference type="Gene3D" id="2.170.16.10">
    <property type="entry name" value="Hedgehog/Intein (Hint) domain"/>
    <property type="match status" value="1"/>
</dbReference>
<dbReference type="SMART" id="SM00306">
    <property type="entry name" value="HintN"/>
    <property type="match status" value="1"/>
</dbReference>
<feature type="domain" description="Hint" evidence="4">
    <location>
        <begin position="232"/>
        <end position="330"/>
    </location>
</feature>
<sequence>MTRLPFLLVTIISLVASNAWALRLSGDTLETTKGAGHDQFARRLPHFRTWDSDIFFNAIDCSAESGSWTLADGDGDGEKISISWSTGSSCSFAGDITLKRGLIGRRRLSSDRSRRLEDGLFNLSFRGSVGFLNNKRDAILLSGVLTDGDGNSKNAVILIALSTSTRRRRLEDGIARDISIGFDASILIDTANDLIKVIRSTDGSELTSPDYSTYIDPASSSDSNTPSSTPASSCFPEVATAQVKGTGPVAMKNLQLGDLVLTTTGNEDAYYEKIYAFGHYSPKTEAAFVQLVTDDSTLEMTGEHLVFVANKVNPVRADSIQVGDILQPAAKVAEINTVHRKGLYAPLTASGRLVVDDILASSYISLQDEQAEFVAVGSVTTGISQHWFVHLMLSPFRTMCSGMMGSKNSDWCHAYNDDGLPHFIGTGMDFQHWVENQNVALQWMLLGTVLMIAGVCMFVENLFGVLAVIPTATVIVGGAAFVFFKANHLAVRGSKVKRI</sequence>
<feature type="transmembrane region" description="Helical" evidence="2">
    <location>
        <begin position="466"/>
        <end position="484"/>
    </location>
</feature>
<name>A0A9N8H1S3_9STRA</name>
<keyword evidence="2" id="KW-0472">Membrane</keyword>
<keyword evidence="2" id="KW-1133">Transmembrane helix</keyword>
<organism evidence="5 6">
    <name type="scientific">Seminavis robusta</name>
    <dbReference type="NCBI Taxonomy" id="568900"/>
    <lineage>
        <taxon>Eukaryota</taxon>
        <taxon>Sar</taxon>
        <taxon>Stramenopiles</taxon>
        <taxon>Ochrophyta</taxon>
        <taxon>Bacillariophyta</taxon>
        <taxon>Bacillariophyceae</taxon>
        <taxon>Bacillariophycidae</taxon>
        <taxon>Naviculales</taxon>
        <taxon>Naviculaceae</taxon>
        <taxon>Seminavis</taxon>
    </lineage>
</organism>
<gene>
    <name evidence="5" type="ORF">SEMRO_47_G027980.1</name>
</gene>
<dbReference type="EMBL" id="CAICTM010000047">
    <property type="protein sequence ID" value="CAB9498878.1"/>
    <property type="molecule type" value="Genomic_DNA"/>
</dbReference>
<dbReference type="OrthoDB" id="59517at2759"/>
<evidence type="ECO:0000256" key="2">
    <source>
        <dbReference type="SAM" id="Phobius"/>
    </source>
</evidence>
<dbReference type="InterPro" id="IPR003587">
    <property type="entry name" value="Hint_dom_N"/>
</dbReference>
<dbReference type="Pfam" id="PF01079">
    <property type="entry name" value="Hint"/>
    <property type="match status" value="1"/>
</dbReference>
<evidence type="ECO:0000256" key="1">
    <source>
        <dbReference type="SAM" id="MobiDB-lite"/>
    </source>
</evidence>
<dbReference type="CDD" id="cd00081">
    <property type="entry name" value="Hint"/>
    <property type="match status" value="1"/>
</dbReference>
<dbReference type="InterPro" id="IPR036844">
    <property type="entry name" value="Hint_dom_sf"/>
</dbReference>
<keyword evidence="2" id="KW-0812">Transmembrane</keyword>